<dbReference type="KEGG" id="bmeg:BG04_3620"/>
<dbReference type="GO" id="GO:0009055">
    <property type="term" value="F:electron transfer activity"/>
    <property type="evidence" value="ECO:0007669"/>
    <property type="project" value="TreeGrafter"/>
</dbReference>
<dbReference type="RefSeq" id="WP_013056034.1">
    <property type="nucleotide sequence ID" value="NZ_BCVB01000003.1"/>
</dbReference>
<dbReference type="PROSITE" id="PS51354">
    <property type="entry name" value="GLUTAREDOXIN_2"/>
    <property type="match status" value="1"/>
</dbReference>
<dbReference type="EMBL" id="CP009920">
    <property type="protein sequence ID" value="AJI23962.1"/>
    <property type="molecule type" value="Genomic_DNA"/>
</dbReference>
<dbReference type="PANTHER" id="PTHR34386:SF1">
    <property type="entry name" value="GLUTAREDOXIN-LIKE PROTEIN NRDH"/>
    <property type="match status" value="1"/>
</dbReference>
<dbReference type="GO" id="GO:0045454">
    <property type="term" value="P:cell redox homeostasis"/>
    <property type="evidence" value="ECO:0007669"/>
    <property type="project" value="TreeGrafter"/>
</dbReference>
<name>A0A0B6AS89_PRIM2</name>
<dbReference type="AlphaFoldDB" id="A0A0B6AS89"/>
<sequence>MRSIELYTQPACPPCEIVKQFLQHHHVSYKEFDVSKDASARKRMTTELESYSTPTIRVDQEIIRGFDLQALEKLLNIG</sequence>
<dbReference type="Pfam" id="PF00462">
    <property type="entry name" value="Glutaredoxin"/>
    <property type="match status" value="1"/>
</dbReference>
<dbReference type="HOGENOM" id="CLU_026126_9_3_9"/>
<dbReference type="CDD" id="cd02976">
    <property type="entry name" value="NrdH"/>
    <property type="match status" value="1"/>
</dbReference>
<evidence type="ECO:0000313" key="2">
    <source>
        <dbReference type="Proteomes" id="UP000031829"/>
    </source>
</evidence>
<organism evidence="1 2">
    <name type="scientific">Priestia megaterium (strain ATCC 14581 / DSM 32 / CCUG 1817 / JCM 2506 / NBRC 15308 / NCIMB 9376 / NCTC 10342 / NRRL B-14308 / VKM B-512 / Ford 19)</name>
    <name type="common">Bacillus megaterium</name>
    <dbReference type="NCBI Taxonomy" id="1348623"/>
    <lineage>
        <taxon>Bacteria</taxon>
        <taxon>Bacillati</taxon>
        <taxon>Bacillota</taxon>
        <taxon>Bacilli</taxon>
        <taxon>Bacillales</taxon>
        <taxon>Bacillaceae</taxon>
        <taxon>Priestia</taxon>
    </lineage>
</organism>
<dbReference type="PANTHER" id="PTHR34386">
    <property type="entry name" value="GLUTAREDOXIN"/>
    <property type="match status" value="1"/>
</dbReference>
<evidence type="ECO:0000313" key="1">
    <source>
        <dbReference type="EMBL" id="AJI23962.1"/>
    </source>
</evidence>
<dbReference type="InterPro" id="IPR051548">
    <property type="entry name" value="Grx-like_ET"/>
</dbReference>
<accession>A0A0B6AS89</accession>
<dbReference type="InterPro" id="IPR002109">
    <property type="entry name" value="Glutaredoxin"/>
</dbReference>
<dbReference type="GeneID" id="93641675"/>
<dbReference type="InterPro" id="IPR036249">
    <property type="entry name" value="Thioredoxin-like_sf"/>
</dbReference>
<dbReference type="SUPFAM" id="SSF52833">
    <property type="entry name" value="Thioredoxin-like"/>
    <property type="match status" value="1"/>
</dbReference>
<proteinExistence type="predicted"/>
<dbReference type="Gene3D" id="3.40.30.10">
    <property type="entry name" value="Glutaredoxin"/>
    <property type="match status" value="1"/>
</dbReference>
<protein>
    <submittedName>
        <fullName evidence="1">Glutaredoxin family protein</fullName>
    </submittedName>
</protein>
<dbReference type="Proteomes" id="UP000031829">
    <property type="component" value="Chromosome"/>
</dbReference>
<gene>
    <name evidence="1" type="ORF">BG04_3620</name>
</gene>
<reference evidence="1 2" key="1">
    <citation type="journal article" date="2015" name="Genome Announc.">
        <title>Complete genome sequences for 35 biothreat assay-relevant bacillus species.</title>
        <authorList>
            <person name="Johnson S.L."/>
            <person name="Daligault H.E."/>
            <person name="Davenport K.W."/>
            <person name="Jaissle J."/>
            <person name="Frey K.G."/>
            <person name="Ladner J.T."/>
            <person name="Broomall S.M."/>
            <person name="Bishop-Lilly K.A."/>
            <person name="Bruce D.C."/>
            <person name="Gibbons H.S."/>
            <person name="Coyne S.R."/>
            <person name="Lo C.C."/>
            <person name="Meincke L."/>
            <person name="Munk A.C."/>
            <person name="Koroleva G.I."/>
            <person name="Rosenzweig C.N."/>
            <person name="Palacios G.F."/>
            <person name="Redden C.L."/>
            <person name="Minogue T.D."/>
            <person name="Chain P.S."/>
        </authorList>
    </citation>
    <scope>NUCLEOTIDE SEQUENCE [LARGE SCALE GENOMIC DNA]</scope>
    <source>
        <strain evidence="2">ATCC 14581 / DSM 32 / JCM 2506 / NBRC 15308 / NCIMB 9376 / NCTC 10342 / NRRL B-14308 / VKM B-512</strain>
    </source>
</reference>